<reference evidence="1 2" key="1">
    <citation type="journal article" date="2024" name="G3 (Bethesda)">
        <title>Genome assembly of Hibiscus sabdariffa L. provides insights into metabolisms of medicinal natural products.</title>
        <authorList>
            <person name="Kim T."/>
        </authorList>
    </citation>
    <scope>NUCLEOTIDE SEQUENCE [LARGE SCALE GENOMIC DNA]</scope>
    <source>
        <strain evidence="1">TK-2024</strain>
        <tissue evidence="1">Old leaves</tissue>
    </source>
</reference>
<dbReference type="Proteomes" id="UP001396334">
    <property type="component" value="Unassembled WGS sequence"/>
</dbReference>
<evidence type="ECO:0000313" key="1">
    <source>
        <dbReference type="EMBL" id="KAK9033962.1"/>
    </source>
</evidence>
<accession>A0ABR2T9B2</accession>
<dbReference type="EMBL" id="JBBPBN010000007">
    <property type="protein sequence ID" value="KAK9033962.1"/>
    <property type="molecule type" value="Genomic_DNA"/>
</dbReference>
<gene>
    <name evidence="1" type="ORF">V6N11_050141</name>
</gene>
<name>A0ABR2T9B2_9ROSI</name>
<comment type="caution">
    <text evidence="1">The sequence shown here is derived from an EMBL/GenBank/DDBJ whole genome shotgun (WGS) entry which is preliminary data.</text>
</comment>
<organism evidence="1 2">
    <name type="scientific">Hibiscus sabdariffa</name>
    <name type="common">roselle</name>
    <dbReference type="NCBI Taxonomy" id="183260"/>
    <lineage>
        <taxon>Eukaryota</taxon>
        <taxon>Viridiplantae</taxon>
        <taxon>Streptophyta</taxon>
        <taxon>Embryophyta</taxon>
        <taxon>Tracheophyta</taxon>
        <taxon>Spermatophyta</taxon>
        <taxon>Magnoliopsida</taxon>
        <taxon>eudicotyledons</taxon>
        <taxon>Gunneridae</taxon>
        <taxon>Pentapetalae</taxon>
        <taxon>rosids</taxon>
        <taxon>malvids</taxon>
        <taxon>Malvales</taxon>
        <taxon>Malvaceae</taxon>
        <taxon>Malvoideae</taxon>
        <taxon>Hibiscus</taxon>
    </lineage>
</organism>
<keyword evidence="2" id="KW-1185">Reference proteome</keyword>
<proteinExistence type="predicted"/>
<protein>
    <submittedName>
        <fullName evidence="1">Uncharacterized protein</fullName>
    </submittedName>
</protein>
<sequence length="75" mass="8633">MLESNQVSVEITGPAMYLSCCISMFHIEYIQYFHSRLNYGSVSSKSYPLQKMRRWGTFVAFYKLSSHPDTASHSS</sequence>
<evidence type="ECO:0000313" key="2">
    <source>
        <dbReference type="Proteomes" id="UP001396334"/>
    </source>
</evidence>